<dbReference type="AlphaFoldDB" id="A0A6M1RTS7"/>
<dbReference type="InterPro" id="IPR035921">
    <property type="entry name" value="F/V-ATP_Csub_sf"/>
</dbReference>
<dbReference type="InterPro" id="IPR000454">
    <property type="entry name" value="ATP_synth_F0_csu"/>
</dbReference>
<evidence type="ECO:0000256" key="7">
    <source>
        <dbReference type="ARBA" id="ARBA00022989"/>
    </source>
</evidence>
<keyword evidence="5 13" id="KW-0812">Transmembrane</keyword>
<name>A0A6M1RTS7_9BACT</name>
<feature type="transmembrane region" description="Helical" evidence="13">
    <location>
        <begin position="40"/>
        <end position="66"/>
    </location>
</feature>
<evidence type="ECO:0000259" key="14">
    <source>
        <dbReference type="Pfam" id="PF00137"/>
    </source>
</evidence>
<organism evidence="15 16">
    <name type="scientific">Limisphaera ngatamarikiensis</name>
    <dbReference type="NCBI Taxonomy" id="1324935"/>
    <lineage>
        <taxon>Bacteria</taxon>
        <taxon>Pseudomonadati</taxon>
        <taxon>Verrucomicrobiota</taxon>
        <taxon>Verrucomicrobiia</taxon>
        <taxon>Limisphaerales</taxon>
        <taxon>Limisphaeraceae</taxon>
        <taxon>Limisphaera</taxon>
    </lineage>
</organism>
<evidence type="ECO:0000313" key="15">
    <source>
        <dbReference type="EMBL" id="NGO38172.1"/>
    </source>
</evidence>
<dbReference type="InterPro" id="IPR020537">
    <property type="entry name" value="ATP_synth_F0_csu_DDCD_BS"/>
</dbReference>
<dbReference type="SUPFAM" id="SSF81333">
    <property type="entry name" value="F1F0 ATP synthase subunit C"/>
    <property type="match status" value="1"/>
</dbReference>
<dbReference type="GO" id="GO:0045259">
    <property type="term" value="C:proton-transporting ATP synthase complex"/>
    <property type="evidence" value="ECO:0007669"/>
    <property type="project" value="UniProtKB-KW"/>
</dbReference>
<protein>
    <recommendedName>
        <fullName evidence="11">ATP synthase F(0) sector subunit c</fullName>
    </recommendedName>
    <alternativeName>
        <fullName evidence="12">F-type ATPase subunit c</fullName>
    </alternativeName>
</protein>
<reference evidence="15 16" key="1">
    <citation type="submission" date="2020-02" db="EMBL/GenBank/DDBJ databases">
        <title>Draft genome sequence of Limisphaera ngatamarikiensis NGM72.4T, a thermophilic Verrucomicrobia grouped in subdivision 3.</title>
        <authorList>
            <person name="Carere C.R."/>
            <person name="Steen J."/>
            <person name="Hugenholtz P."/>
            <person name="Stott M.B."/>
        </authorList>
    </citation>
    <scope>NUCLEOTIDE SEQUENCE [LARGE SCALE GENOMIC DNA]</scope>
    <source>
        <strain evidence="15 16">NGM72.4</strain>
    </source>
</reference>
<evidence type="ECO:0000256" key="6">
    <source>
        <dbReference type="ARBA" id="ARBA00022781"/>
    </source>
</evidence>
<dbReference type="InterPro" id="IPR038662">
    <property type="entry name" value="ATP_synth_F0_csu_sf"/>
</dbReference>
<evidence type="ECO:0000256" key="13">
    <source>
        <dbReference type="SAM" id="Phobius"/>
    </source>
</evidence>
<dbReference type="GO" id="GO:0015078">
    <property type="term" value="F:proton transmembrane transporter activity"/>
    <property type="evidence" value="ECO:0007669"/>
    <property type="project" value="InterPro"/>
</dbReference>
<keyword evidence="16" id="KW-1185">Reference proteome</keyword>
<keyword evidence="7 13" id="KW-1133">Transmembrane helix</keyword>
<evidence type="ECO:0000313" key="16">
    <source>
        <dbReference type="Proteomes" id="UP000477311"/>
    </source>
</evidence>
<comment type="subcellular location">
    <subcellularLocation>
        <location evidence="1">Membrane</location>
        <topology evidence="1">Multi-pass membrane protein</topology>
    </subcellularLocation>
</comment>
<accession>A0A6M1RTS7</accession>
<dbReference type="PROSITE" id="PS00605">
    <property type="entry name" value="ATPASE_C"/>
    <property type="match status" value="1"/>
</dbReference>
<evidence type="ECO:0000256" key="11">
    <source>
        <dbReference type="ARBA" id="ARBA00032200"/>
    </source>
</evidence>
<feature type="domain" description="V-ATPase proteolipid subunit C-like" evidence="14">
    <location>
        <begin position="10"/>
        <end position="61"/>
    </location>
</feature>
<keyword evidence="9" id="KW-0446">Lipid-binding</keyword>
<evidence type="ECO:0000256" key="1">
    <source>
        <dbReference type="ARBA" id="ARBA00004141"/>
    </source>
</evidence>
<dbReference type="Proteomes" id="UP000477311">
    <property type="component" value="Unassembled WGS sequence"/>
</dbReference>
<gene>
    <name evidence="15" type="ORF">G4L39_02015</name>
</gene>
<dbReference type="GO" id="GO:0008289">
    <property type="term" value="F:lipid binding"/>
    <property type="evidence" value="ECO:0007669"/>
    <property type="project" value="UniProtKB-KW"/>
</dbReference>
<dbReference type="GO" id="GO:0015986">
    <property type="term" value="P:proton motive force-driven ATP synthesis"/>
    <property type="evidence" value="ECO:0007669"/>
    <property type="project" value="InterPro"/>
</dbReference>
<comment type="similarity">
    <text evidence="2">Belongs to the ATPase C chain family.</text>
</comment>
<sequence>MMLAELSGNLPIGLVGMGAALGVGIAAAKASEAIGRNPGAFGKVFTTALIGMALAEGLAILIYFVVPR</sequence>
<keyword evidence="8" id="KW-0406">Ion transport</keyword>
<dbReference type="EMBL" id="JAAKYA010000012">
    <property type="protein sequence ID" value="NGO38172.1"/>
    <property type="molecule type" value="Genomic_DNA"/>
</dbReference>
<dbReference type="Gene3D" id="1.20.20.10">
    <property type="entry name" value="F1F0 ATP synthase subunit C"/>
    <property type="match status" value="1"/>
</dbReference>
<evidence type="ECO:0000256" key="5">
    <source>
        <dbReference type="ARBA" id="ARBA00022692"/>
    </source>
</evidence>
<keyword evidence="4" id="KW-0138">CF(0)</keyword>
<evidence type="ECO:0000256" key="8">
    <source>
        <dbReference type="ARBA" id="ARBA00023065"/>
    </source>
</evidence>
<keyword evidence="10 13" id="KW-0472">Membrane</keyword>
<dbReference type="CDD" id="cd18121">
    <property type="entry name" value="ATP-synt_Fo_c"/>
    <property type="match status" value="1"/>
</dbReference>
<dbReference type="PRINTS" id="PR00124">
    <property type="entry name" value="ATPASEC"/>
</dbReference>
<comment type="caution">
    <text evidence="15">The sequence shown here is derived from an EMBL/GenBank/DDBJ whole genome shotgun (WGS) entry which is preliminary data.</text>
</comment>
<evidence type="ECO:0000256" key="4">
    <source>
        <dbReference type="ARBA" id="ARBA00022547"/>
    </source>
</evidence>
<evidence type="ECO:0000256" key="3">
    <source>
        <dbReference type="ARBA" id="ARBA00022448"/>
    </source>
</evidence>
<evidence type="ECO:0000256" key="12">
    <source>
        <dbReference type="ARBA" id="ARBA00032887"/>
    </source>
</evidence>
<evidence type="ECO:0000256" key="2">
    <source>
        <dbReference type="ARBA" id="ARBA00006704"/>
    </source>
</evidence>
<evidence type="ECO:0000256" key="10">
    <source>
        <dbReference type="ARBA" id="ARBA00023136"/>
    </source>
</evidence>
<evidence type="ECO:0000256" key="9">
    <source>
        <dbReference type="ARBA" id="ARBA00023121"/>
    </source>
</evidence>
<dbReference type="GO" id="GO:0033177">
    <property type="term" value="C:proton-transporting two-sector ATPase complex, proton-transporting domain"/>
    <property type="evidence" value="ECO:0007669"/>
    <property type="project" value="InterPro"/>
</dbReference>
<keyword evidence="6" id="KW-0375">Hydrogen ion transport</keyword>
<dbReference type="RefSeq" id="WP_165105514.1">
    <property type="nucleotide sequence ID" value="NZ_JAAKYA010000012.1"/>
</dbReference>
<dbReference type="Pfam" id="PF00137">
    <property type="entry name" value="ATP-synt_C"/>
    <property type="match status" value="1"/>
</dbReference>
<keyword evidence="3" id="KW-0813">Transport</keyword>
<proteinExistence type="inferred from homology"/>
<dbReference type="InterPro" id="IPR002379">
    <property type="entry name" value="ATPase_proteolipid_c-like_dom"/>
</dbReference>